<gene>
    <name evidence="2" type="ORF">G9U51_04760</name>
</gene>
<sequence>MRAREMAEPFPVVDLDTDALQAAAAMAKRNLPGIVVRGEDGKPHTVIPGSQVLNFVIPQYVQDDPHLARVYDEEASDAFARKLASVTVRDVLPKKKDLEDLPVVDGDATGIEVAAVMARMHSPIAVVCEGEGGEILGVIRMGKLMSHLLPEHGQEG</sequence>
<evidence type="ECO:0000313" key="2">
    <source>
        <dbReference type="EMBL" id="NHN55098.1"/>
    </source>
</evidence>
<comment type="caution">
    <text evidence="2">The sequence shown here is derived from an EMBL/GenBank/DDBJ whole genome shotgun (WGS) entry which is preliminary data.</text>
</comment>
<feature type="domain" description="CBS" evidence="1">
    <location>
        <begin position="99"/>
        <end position="148"/>
    </location>
</feature>
<proteinExistence type="predicted"/>
<accession>A0A967EGI2</accession>
<dbReference type="AlphaFoldDB" id="A0A967EGI2"/>
<keyword evidence="3" id="KW-1185">Reference proteome</keyword>
<evidence type="ECO:0000313" key="3">
    <source>
        <dbReference type="Proteomes" id="UP000744769"/>
    </source>
</evidence>
<reference evidence="2" key="1">
    <citation type="submission" date="2020-03" db="EMBL/GenBank/DDBJ databases">
        <title>Draft sequencing of Calidifontibacter sp. DB0510.</title>
        <authorList>
            <person name="Kim D.-U."/>
        </authorList>
    </citation>
    <scope>NUCLEOTIDE SEQUENCE</scope>
    <source>
        <strain evidence="2">DB0510</strain>
    </source>
</reference>
<name>A0A967EGI2_9MICO</name>
<dbReference type="Proteomes" id="UP000744769">
    <property type="component" value="Unassembled WGS sequence"/>
</dbReference>
<dbReference type="InterPro" id="IPR046342">
    <property type="entry name" value="CBS_dom_sf"/>
</dbReference>
<dbReference type="EMBL" id="JAAOIV010000003">
    <property type="protein sequence ID" value="NHN55098.1"/>
    <property type="molecule type" value="Genomic_DNA"/>
</dbReference>
<dbReference type="CDD" id="cd17788">
    <property type="entry name" value="CBS_pair_bac"/>
    <property type="match status" value="1"/>
</dbReference>
<dbReference type="InterPro" id="IPR000644">
    <property type="entry name" value="CBS_dom"/>
</dbReference>
<organism evidence="2 3">
    <name type="scientific">Metallococcus carri</name>
    <dbReference type="NCBI Taxonomy" id="1656884"/>
    <lineage>
        <taxon>Bacteria</taxon>
        <taxon>Bacillati</taxon>
        <taxon>Actinomycetota</taxon>
        <taxon>Actinomycetes</taxon>
        <taxon>Micrococcales</taxon>
        <taxon>Dermacoccaceae</taxon>
        <taxon>Metallococcus</taxon>
    </lineage>
</organism>
<dbReference type="Gene3D" id="3.10.580.10">
    <property type="entry name" value="CBS-domain"/>
    <property type="match status" value="1"/>
</dbReference>
<protein>
    <submittedName>
        <fullName evidence="2">CBS domain-containing protein</fullName>
    </submittedName>
</protein>
<dbReference type="RefSeq" id="WP_166194069.1">
    <property type="nucleotide sequence ID" value="NZ_JAAOIV010000003.1"/>
</dbReference>
<evidence type="ECO:0000259" key="1">
    <source>
        <dbReference type="Pfam" id="PF00571"/>
    </source>
</evidence>
<dbReference type="SUPFAM" id="SSF54631">
    <property type="entry name" value="CBS-domain pair"/>
    <property type="match status" value="1"/>
</dbReference>
<feature type="domain" description="CBS" evidence="1">
    <location>
        <begin position="6"/>
        <end position="43"/>
    </location>
</feature>
<dbReference type="Pfam" id="PF00571">
    <property type="entry name" value="CBS"/>
    <property type="match status" value="2"/>
</dbReference>